<organism evidence="1">
    <name type="scientific">Arabidopsis thaliana</name>
    <name type="common">Mouse-ear cress</name>
    <dbReference type="NCBI Taxonomy" id="3702"/>
    <lineage>
        <taxon>Eukaryota</taxon>
        <taxon>Viridiplantae</taxon>
        <taxon>Streptophyta</taxon>
        <taxon>Embryophyta</taxon>
        <taxon>Tracheophyta</taxon>
        <taxon>Spermatophyta</taxon>
        <taxon>Magnoliopsida</taxon>
        <taxon>eudicotyledons</taxon>
        <taxon>Gunneridae</taxon>
        <taxon>Pentapetalae</taxon>
        <taxon>rosids</taxon>
        <taxon>malvids</taxon>
        <taxon>Brassicales</taxon>
        <taxon>Brassicaceae</taxon>
        <taxon>Camelineae</taxon>
        <taxon>Arabidopsis</taxon>
    </lineage>
</organism>
<dbReference type="TAIR" id="AT5G16660"/>
<dbReference type="EMBL" id="AL391147">
    <property type="protein sequence ID" value="CAC01831.1"/>
    <property type="molecule type" value="Genomic_DNA"/>
</dbReference>
<protein>
    <submittedName>
        <fullName evidence="1">Uncharacterized protein F5E19_10</fullName>
    </submittedName>
</protein>
<accession>Q9LFF0</accession>
<dbReference type="ExpressionAtlas" id="Q9LFF0">
    <property type="expression patterns" value="baseline and differential"/>
</dbReference>
<dbReference type="PIR" id="T51499">
    <property type="entry name" value="T51499"/>
</dbReference>
<dbReference type="GO" id="GO:0009507">
    <property type="term" value="C:chloroplast"/>
    <property type="evidence" value="ECO:0007005"/>
    <property type="project" value="TAIR"/>
</dbReference>
<dbReference type="GO" id="GO:0009536">
    <property type="term" value="C:plastid"/>
    <property type="evidence" value="ECO:0007005"/>
    <property type="project" value="TAIR"/>
</dbReference>
<gene>
    <name evidence="1" type="primary">F5E19_10</name>
</gene>
<proteinExistence type="predicted"/>
<dbReference type="GO" id="GO:0009941">
    <property type="term" value="C:chloroplast envelope"/>
    <property type="evidence" value="ECO:0007005"/>
    <property type="project" value="TAIR"/>
</dbReference>
<name>Q9LFF0_ARATH</name>
<reference evidence="1" key="2">
    <citation type="submission" date="2000-08" db="EMBL/GenBank/DDBJ databases">
        <authorList>
            <person name="Sato S."/>
            <person name="Nakamura Y."/>
            <person name="Kaneko T."/>
            <person name="Kato T."/>
            <person name="Asamizu E."/>
            <person name="Kotani H."/>
            <person name="Tabata S."/>
            <person name="Mewes H.W."/>
            <person name="Rudd S."/>
            <person name="Lemcke K."/>
            <person name="Mayer K.F.X."/>
        </authorList>
    </citation>
    <scope>NUCLEOTIDE SEQUENCE</scope>
</reference>
<evidence type="ECO:0000313" key="1">
    <source>
        <dbReference type="EMBL" id="CAC01831.1"/>
    </source>
</evidence>
<dbReference type="GO" id="GO:0009535">
    <property type="term" value="C:chloroplast thylakoid membrane"/>
    <property type="evidence" value="ECO:0007005"/>
    <property type="project" value="TAIR"/>
</dbReference>
<reference evidence="1" key="3">
    <citation type="submission" date="2000-08" db="EMBL/GenBank/DDBJ databases">
        <authorList>
            <person name="EU Arabidopsis sequencing project"/>
        </authorList>
    </citation>
    <scope>NUCLEOTIDE SEQUENCE</scope>
</reference>
<sequence>MASCIATAPLSLSGVSQSHYVKANGLSTTTKLSSICKTSDLTIHKKSNRTRKFSVSAGYRMEVEAEAVVISLLVFF</sequence>
<dbReference type="AlphaFoldDB" id="Q9LFF0"/>
<reference key="1">
    <citation type="journal article" date="2000" name="Nature">
        <title>Sequence and analysis of chromosome 5 of the plant Arabidopsis thaliana.</title>
        <authorList>
            <consortium name="Kazusa DNA Research Institute"/>
            <consortium name="Cold Spring Harbor and Washington University in St Louis Sequencing Consortium"/>
            <consortium name="European Union Arabidopsis Genome Sequencing Consortium"/>
            <person name="Tabata S."/>
            <person name="Kaneko T."/>
            <person name="Nakamura Y."/>
            <person name="Kotani H."/>
            <person name="Kato T."/>
            <person name="Asamizu E."/>
            <person name="Miyajima N."/>
            <person name="Sasamoto S."/>
            <person name="Kimura T."/>
            <person name="Hosouchi T."/>
            <person name="Kawashima K."/>
            <person name="Kohara M."/>
            <person name="Matsumoto M."/>
            <person name="Matsuno A."/>
            <person name="Muraki A."/>
            <person name="Nakayama S."/>
            <person name="Nakazaki N."/>
            <person name="Naruo K."/>
            <person name="Okumura S."/>
            <person name="Shinpo S."/>
            <person name="Takeuchi C."/>
            <person name="Wada T."/>
            <person name="Watanabe A."/>
            <person name="Yamada M."/>
            <person name="Yasuda M."/>
            <person name="Sato S."/>
            <person name="de la Bastide M."/>
            <person name="Huang E."/>
            <person name="Spiegel L."/>
            <person name="Gnoj L."/>
            <person name="O'Shaughnessy A."/>
            <person name="Preston R."/>
            <person name="Habermann K."/>
            <person name="Murray J."/>
            <person name="Johnson D."/>
            <person name="Rohlfing T."/>
            <person name="Nelson J."/>
            <person name="Stoneking T."/>
            <person name="Pepin K."/>
            <person name="Spieth J."/>
            <person name="Sekhon M."/>
            <person name="Armstrong J."/>
            <person name="Becker M."/>
            <person name="Belter E."/>
            <person name="Cordum H."/>
            <person name="Cordes M."/>
            <person name="Courtney L."/>
            <person name="Courtney W."/>
            <person name="Dante M."/>
            <person name="Du H."/>
            <person name="Edwards J."/>
            <person name="Fryman J."/>
            <person name="Haakensen B."/>
            <person name="Lamar E."/>
            <person name="Latreille P."/>
            <person name="Leonard S."/>
            <person name="Meyer R."/>
            <person name="Mulvaney E."/>
            <person name="Ozersky P."/>
            <person name="Riley A."/>
            <person name="Strowmatt C."/>
            <person name="Wagner-McPherson C."/>
            <person name="Wollam A."/>
            <person name="Yoakum M."/>
            <person name="Bell M."/>
            <person name="Dedhia N."/>
            <person name="Parnell L."/>
            <person name="Shah R."/>
            <person name="Rodriguez M."/>
            <person name="See L.H."/>
            <person name="Vil D."/>
            <person name="Baker J."/>
            <person name="Kirchoff K."/>
            <person name="Toth K."/>
            <person name="King L."/>
            <person name="Bahret A."/>
            <person name="Miller B."/>
            <person name="Marra M."/>
            <person name="Martienssen R."/>
            <person name="McCombie W.R."/>
            <person name="Wilson R.K."/>
            <person name="Murphy G."/>
            <person name="Bancroft I."/>
            <person name="Volckaert G."/>
            <person name="Wambutt R."/>
            <person name="Dusterhoft A."/>
            <person name="Stiekema W."/>
            <person name="Pohl T."/>
            <person name="Entian K.D."/>
            <person name="Terryn N."/>
            <person name="Hartley N."/>
            <person name="Bent E."/>
            <person name="Johnson S."/>
            <person name="Langham S.A."/>
            <person name="McCullagh B."/>
            <person name="Robben J."/>
            <person name="Grymonprez B."/>
            <person name="Zimmermann W."/>
            <person name="Ramsperger U."/>
            <person name="Wedler H."/>
            <person name="Balke K."/>
            <person name="Wedler E."/>
            <person name="Peters S."/>
            <person name="van Staveren M."/>
            <person name="Dirkse W."/>
            <person name="Mooijman P."/>
            <person name="Lankhorst R.K."/>
            <person name="Weitzenegger T."/>
            <person name="Bothe G."/>
            <person name="Rose M."/>
            <person name="Hauf J."/>
            <person name="Berneiser S."/>
            <person name="Hempel S."/>
            <person name="Feldpausch M."/>
            <person name="Lamberth S."/>
            <person name="Villarroel R."/>
            <person name="Gielen J."/>
            <person name="Ardiles W."/>
            <person name="Bents O."/>
            <person name="Lemcke K."/>
            <person name="Kolesov G."/>
            <person name="Mayer K."/>
            <person name="Rudd S."/>
            <person name="Schoof H."/>
            <person name="Schueller C."/>
            <person name="Zaccaria P."/>
            <person name="Mewes H.W."/>
            <person name="Bevan M."/>
            <person name="Fransz P."/>
        </authorList>
    </citation>
    <scope>NUCLEOTIDE SEQUENCE [LARGE SCALE GENOMIC DNA]</scope>
    <source>
        <strain>cv. Columbia</strain>
    </source>
</reference>